<dbReference type="HOGENOM" id="CLU_2932706_0_0_0"/>
<dbReference type="EMBL" id="FP929003">
    <property type="protein sequence ID" value="CBK43570.1"/>
    <property type="molecule type" value="Genomic_DNA"/>
</dbReference>
<keyword evidence="1" id="KW-0472">Membrane</keyword>
<feature type="transmembrane region" description="Helical" evidence="1">
    <location>
        <begin position="6"/>
        <end position="24"/>
    </location>
</feature>
<protein>
    <submittedName>
        <fullName evidence="2">Uncharacterized protein</fullName>
    </submittedName>
</protein>
<keyword evidence="3" id="KW-1185">Reference proteome</keyword>
<name>D8PJJ6_9BACT</name>
<proteinExistence type="predicted"/>
<keyword evidence="1" id="KW-1133">Transmembrane helix</keyword>
<evidence type="ECO:0000313" key="3">
    <source>
        <dbReference type="Proteomes" id="UP000001660"/>
    </source>
</evidence>
<gene>
    <name evidence="2" type="ORF">NIDE3898</name>
</gene>
<reference evidence="2 3" key="1">
    <citation type="journal article" date="2010" name="Proc. Natl. Acad. Sci. U.S.A.">
        <title>A Nitrospira metagenome illuminates the physiology and evolution of globally important nitrite-oxidizing bacteria.</title>
        <authorList>
            <person name="Lucker S."/>
            <person name="Wagner M."/>
            <person name="Maixner F."/>
            <person name="Pelletier E."/>
            <person name="Koch H."/>
            <person name="Vacherie B."/>
            <person name="Rattei T."/>
            <person name="Sinninghe Damste J."/>
            <person name="Spieck E."/>
            <person name="Le Paslier D."/>
            <person name="Daims H."/>
        </authorList>
    </citation>
    <scope>NUCLEOTIDE SEQUENCE [LARGE SCALE GENOMIC DNA]</scope>
</reference>
<accession>D8PJJ6</accession>
<keyword evidence="1" id="KW-0812">Transmembrane</keyword>
<dbReference type="STRING" id="330214.NIDE3898"/>
<sequence>MLVLLAVGGITCVVWGTMLWLSFLDEKQVGLLRRPVKRSKTLFETGEAEYRPTDISRGRE</sequence>
<dbReference type="Proteomes" id="UP000001660">
    <property type="component" value="Chromosome"/>
</dbReference>
<dbReference type="AlphaFoldDB" id="D8PJJ6"/>
<dbReference type="KEGG" id="nde:NIDE3898"/>
<evidence type="ECO:0000313" key="2">
    <source>
        <dbReference type="EMBL" id="CBK43570.1"/>
    </source>
</evidence>
<organism evidence="2 3">
    <name type="scientific">Nitrospira defluvii</name>
    <dbReference type="NCBI Taxonomy" id="330214"/>
    <lineage>
        <taxon>Bacteria</taxon>
        <taxon>Pseudomonadati</taxon>
        <taxon>Nitrospirota</taxon>
        <taxon>Nitrospiria</taxon>
        <taxon>Nitrospirales</taxon>
        <taxon>Nitrospiraceae</taxon>
        <taxon>Nitrospira</taxon>
    </lineage>
</organism>
<evidence type="ECO:0000256" key="1">
    <source>
        <dbReference type="SAM" id="Phobius"/>
    </source>
</evidence>